<accession>A0ABW3GF27</accession>
<keyword evidence="2" id="KW-1185">Reference proteome</keyword>
<sequence>MTDLDREYAILLPNGELLTNHTGCDHGRDEQEMPYSIASIFGPPSKPAPEHVLIWTTPALAQAHADLLRTRARSLGVDNLGVRVVGRICGPWTTPNDGEQLAQALLDYIAGEQR</sequence>
<gene>
    <name evidence="1" type="ORF">ACFQ04_15975</name>
</gene>
<name>A0ABW3GF27_9NOCA</name>
<comment type="caution">
    <text evidence="1">The sequence shown here is derived from an EMBL/GenBank/DDBJ whole genome shotgun (WGS) entry which is preliminary data.</text>
</comment>
<dbReference type="EMBL" id="JBHTIL010000004">
    <property type="protein sequence ID" value="MFD0927237.1"/>
    <property type="molecule type" value="Genomic_DNA"/>
</dbReference>
<reference evidence="2" key="1">
    <citation type="journal article" date="2019" name="Int. J. Syst. Evol. Microbiol.">
        <title>The Global Catalogue of Microorganisms (GCM) 10K type strain sequencing project: providing services to taxonomists for standard genome sequencing and annotation.</title>
        <authorList>
            <consortium name="The Broad Institute Genomics Platform"/>
            <consortium name="The Broad Institute Genome Sequencing Center for Infectious Disease"/>
            <person name="Wu L."/>
            <person name="Ma J."/>
        </authorList>
    </citation>
    <scope>NUCLEOTIDE SEQUENCE [LARGE SCALE GENOMIC DNA]</scope>
    <source>
        <strain evidence="2">CCUG 50873</strain>
    </source>
</reference>
<dbReference type="RefSeq" id="WP_253649256.1">
    <property type="nucleotide sequence ID" value="NZ_BAAAMO010000005.1"/>
</dbReference>
<evidence type="ECO:0000313" key="2">
    <source>
        <dbReference type="Proteomes" id="UP001597068"/>
    </source>
</evidence>
<dbReference type="Proteomes" id="UP001597068">
    <property type="component" value="Unassembled WGS sequence"/>
</dbReference>
<evidence type="ECO:0000313" key="1">
    <source>
        <dbReference type="EMBL" id="MFD0927237.1"/>
    </source>
</evidence>
<organism evidence="1 2">
    <name type="scientific">Williamsia deligens</name>
    <dbReference type="NCBI Taxonomy" id="321325"/>
    <lineage>
        <taxon>Bacteria</taxon>
        <taxon>Bacillati</taxon>
        <taxon>Actinomycetota</taxon>
        <taxon>Actinomycetes</taxon>
        <taxon>Mycobacteriales</taxon>
        <taxon>Nocardiaceae</taxon>
        <taxon>Williamsia</taxon>
    </lineage>
</organism>
<proteinExistence type="predicted"/>
<protein>
    <submittedName>
        <fullName evidence="1">Uncharacterized protein</fullName>
    </submittedName>
</protein>